<reference evidence="3 4" key="1">
    <citation type="submission" date="2018-06" db="EMBL/GenBank/DDBJ databases">
        <authorList>
            <consortium name="Pathogen Informatics"/>
            <person name="Doyle S."/>
        </authorList>
    </citation>
    <scope>NUCLEOTIDE SEQUENCE [LARGE SCALE GENOMIC DNA]</scope>
    <source>
        <strain evidence="3 4">NCTC13834</strain>
    </source>
</reference>
<keyword evidence="1" id="KW-1133">Transmembrane helix</keyword>
<accession>A0A380GRS3</accession>
<dbReference type="EMBL" id="UHDS01000001">
    <property type="protein sequence ID" value="SUM56267.1"/>
    <property type="molecule type" value="Genomic_DNA"/>
</dbReference>
<feature type="transmembrane region" description="Helical" evidence="1">
    <location>
        <begin position="15"/>
        <end position="33"/>
    </location>
</feature>
<protein>
    <submittedName>
        <fullName evidence="3">Uncharacterized protein</fullName>
    </submittedName>
</protein>
<keyword evidence="5" id="KW-1185">Reference proteome</keyword>
<proteinExistence type="predicted"/>
<sequence length="86" mass="9424">MANKEEKVTHPKAKSLGIIGNILGCLTIVIYSLKSTFSIPNLENTALITAFLTFISYFIGNIILKSAIGMIASFILTFYLIIILLT</sequence>
<evidence type="ECO:0000313" key="4">
    <source>
        <dbReference type="Proteomes" id="UP000254412"/>
    </source>
</evidence>
<evidence type="ECO:0000313" key="5">
    <source>
        <dbReference type="Proteomes" id="UP000664081"/>
    </source>
</evidence>
<dbReference type="RefSeq" id="WP_103373720.1">
    <property type="nucleotide sequence ID" value="NZ_BMCF01000003.1"/>
</dbReference>
<keyword evidence="1" id="KW-0812">Transmembrane</keyword>
<dbReference type="AlphaFoldDB" id="A0A380GRS3"/>
<evidence type="ECO:0000313" key="3">
    <source>
        <dbReference type="EMBL" id="SUM56267.1"/>
    </source>
</evidence>
<gene>
    <name evidence="2" type="ORF">J3T88_09525</name>
    <name evidence="3" type="ORF">NCTC13834_02675</name>
</gene>
<evidence type="ECO:0000256" key="1">
    <source>
        <dbReference type="SAM" id="Phobius"/>
    </source>
</evidence>
<feature type="transmembrane region" description="Helical" evidence="1">
    <location>
        <begin position="68"/>
        <end position="85"/>
    </location>
</feature>
<reference evidence="2 5" key="2">
    <citation type="submission" date="2021-03" db="EMBL/GenBank/DDBJ databases">
        <title>Staphylococci and Mammaliicocci in bats.</title>
        <authorList>
            <person name="Fountain K."/>
        </authorList>
    </citation>
    <scope>NUCLEOTIDE SEQUENCE [LARGE SCALE GENOMIC DNA]</scope>
    <source>
        <strain evidence="2 5">18_1_E_SW</strain>
    </source>
</reference>
<dbReference type="EMBL" id="JAFNLT010000007">
    <property type="protein sequence ID" value="MBO1227540.1"/>
    <property type="molecule type" value="Genomic_DNA"/>
</dbReference>
<evidence type="ECO:0000313" key="2">
    <source>
        <dbReference type="EMBL" id="MBO1227540.1"/>
    </source>
</evidence>
<feature type="transmembrane region" description="Helical" evidence="1">
    <location>
        <begin position="45"/>
        <end position="62"/>
    </location>
</feature>
<dbReference type="Proteomes" id="UP000664081">
    <property type="component" value="Unassembled WGS sequence"/>
</dbReference>
<keyword evidence="1" id="KW-0472">Membrane</keyword>
<name>A0A380GRS3_9STAP</name>
<organism evidence="3 4">
    <name type="scientific">Staphylococcus nepalensis</name>
    <dbReference type="NCBI Taxonomy" id="214473"/>
    <lineage>
        <taxon>Bacteria</taxon>
        <taxon>Bacillati</taxon>
        <taxon>Bacillota</taxon>
        <taxon>Bacilli</taxon>
        <taxon>Bacillales</taxon>
        <taxon>Staphylococcaceae</taxon>
        <taxon>Staphylococcus</taxon>
    </lineage>
</organism>
<dbReference type="Proteomes" id="UP000254412">
    <property type="component" value="Unassembled WGS sequence"/>
</dbReference>